<feature type="compositionally biased region" description="Pro residues" evidence="1">
    <location>
        <begin position="32"/>
        <end position="49"/>
    </location>
</feature>
<feature type="region of interest" description="Disordered" evidence="1">
    <location>
        <begin position="1"/>
        <end position="81"/>
    </location>
</feature>
<dbReference type="EMBL" id="JAGFMF010012010">
    <property type="protein sequence ID" value="KAG8508683.1"/>
    <property type="molecule type" value="Genomic_DNA"/>
</dbReference>
<gene>
    <name evidence="2" type="ORF">J0S82_019613</name>
</gene>
<feature type="compositionally biased region" description="Low complexity" evidence="1">
    <location>
        <begin position="113"/>
        <end position="123"/>
    </location>
</feature>
<evidence type="ECO:0000313" key="3">
    <source>
        <dbReference type="Proteomes" id="UP000700334"/>
    </source>
</evidence>
<dbReference type="AlphaFoldDB" id="A0A8J5ZR40"/>
<dbReference type="Proteomes" id="UP000700334">
    <property type="component" value="Unassembled WGS sequence"/>
</dbReference>
<organism evidence="2 3">
    <name type="scientific">Galemys pyrenaicus</name>
    <name type="common">Iberian desman</name>
    <name type="synonym">Pyrenean desman</name>
    <dbReference type="NCBI Taxonomy" id="202257"/>
    <lineage>
        <taxon>Eukaryota</taxon>
        <taxon>Metazoa</taxon>
        <taxon>Chordata</taxon>
        <taxon>Craniata</taxon>
        <taxon>Vertebrata</taxon>
        <taxon>Euteleostomi</taxon>
        <taxon>Mammalia</taxon>
        <taxon>Eutheria</taxon>
        <taxon>Laurasiatheria</taxon>
        <taxon>Eulipotyphla</taxon>
        <taxon>Talpidae</taxon>
        <taxon>Galemys</taxon>
    </lineage>
</organism>
<evidence type="ECO:0000313" key="2">
    <source>
        <dbReference type="EMBL" id="KAG8508683.1"/>
    </source>
</evidence>
<accession>A0A8J5ZR40</accession>
<evidence type="ECO:0000256" key="1">
    <source>
        <dbReference type="SAM" id="MobiDB-lite"/>
    </source>
</evidence>
<name>A0A8J5ZR40_GALPY</name>
<feature type="region of interest" description="Disordered" evidence="1">
    <location>
        <begin position="190"/>
        <end position="232"/>
    </location>
</feature>
<comment type="caution">
    <text evidence="2">The sequence shown here is derived from an EMBL/GenBank/DDBJ whole genome shotgun (WGS) entry which is preliminary data.</text>
</comment>
<reference evidence="2" key="1">
    <citation type="journal article" date="2021" name="Evol. Appl.">
        <title>The genome of the Pyrenean desman and the effects of bottlenecks and inbreeding on the genomic landscape of an endangered species.</title>
        <authorList>
            <person name="Escoda L."/>
            <person name="Castresana J."/>
        </authorList>
    </citation>
    <scope>NUCLEOTIDE SEQUENCE</scope>
    <source>
        <strain evidence="2">IBE-C5619</strain>
    </source>
</reference>
<protein>
    <submittedName>
        <fullName evidence="2">TBC1 domain family member 14</fullName>
    </submittedName>
</protein>
<feature type="compositionally biased region" description="Low complexity" evidence="1">
    <location>
        <begin position="209"/>
        <end position="219"/>
    </location>
</feature>
<keyword evidence="3" id="KW-1185">Reference proteome</keyword>
<dbReference type="OrthoDB" id="294251at2759"/>
<feature type="region of interest" description="Disordered" evidence="1">
    <location>
        <begin position="112"/>
        <end position="156"/>
    </location>
</feature>
<sequence length="232" mass="23299">MTDGSPPASASGAVCVGAPLGRRGEQPRKPQRGPPRAPRSLSPPEPGPEPKAGVLEDRRSLASVDSGIPTLEVGDPEPVPCSAVPVRQCAAEAVAGRACRSACPPPCCPAPAAPGAERGPGVRKSSTFPRTGFDAARLDGPTCRALPRGDQASVGSVSSLGTELSASLSVSDEDLVGLVVPSSSSAIVTLESDDDPRLSDVALGCPPQARAAAAEAGSQPRPPGPLSRLLSR</sequence>
<proteinExistence type="predicted"/>